<proteinExistence type="predicted"/>
<dbReference type="RefSeq" id="WP_186924465.1">
    <property type="nucleotide sequence ID" value="NZ_JACOFW010000032.1"/>
</dbReference>
<accession>A0ABR6X9P6</accession>
<name>A0ABR6X9P6_9BURK</name>
<reference evidence="2 3" key="1">
    <citation type="submission" date="2020-08" db="EMBL/GenBank/DDBJ databases">
        <title>Novel species isolated from subtropical streams in China.</title>
        <authorList>
            <person name="Lu H."/>
        </authorList>
    </citation>
    <scope>NUCLEOTIDE SEQUENCE [LARGE SCALE GENOMIC DNA]</scope>
    <source>
        <strain evidence="2 3">KACC 16656</strain>
    </source>
</reference>
<organism evidence="2 3">
    <name type="scientific">Undibacterium seohonense</name>
    <dbReference type="NCBI Taxonomy" id="1344950"/>
    <lineage>
        <taxon>Bacteria</taxon>
        <taxon>Pseudomonadati</taxon>
        <taxon>Pseudomonadota</taxon>
        <taxon>Betaproteobacteria</taxon>
        <taxon>Burkholderiales</taxon>
        <taxon>Oxalobacteraceae</taxon>
        <taxon>Undibacterium</taxon>
    </lineage>
</organism>
<feature type="transmembrane region" description="Helical" evidence="1">
    <location>
        <begin position="242"/>
        <end position="259"/>
    </location>
</feature>
<keyword evidence="1" id="KW-1133">Transmembrane helix</keyword>
<evidence type="ECO:0000256" key="1">
    <source>
        <dbReference type="SAM" id="Phobius"/>
    </source>
</evidence>
<dbReference type="Proteomes" id="UP000648257">
    <property type="component" value="Unassembled WGS sequence"/>
</dbReference>
<dbReference type="EMBL" id="JACOFW010000032">
    <property type="protein sequence ID" value="MBC3809408.1"/>
    <property type="molecule type" value="Genomic_DNA"/>
</dbReference>
<feature type="transmembrane region" description="Helical" evidence="1">
    <location>
        <begin position="126"/>
        <end position="144"/>
    </location>
</feature>
<feature type="transmembrane region" description="Helical" evidence="1">
    <location>
        <begin position="31"/>
        <end position="49"/>
    </location>
</feature>
<evidence type="ECO:0000313" key="2">
    <source>
        <dbReference type="EMBL" id="MBC3809408.1"/>
    </source>
</evidence>
<comment type="caution">
    <text evidence="2">The sequence shown here is derived from an EMBL/GenBank/DDBJ whole genome shotgun (WGS) entry which is preliminary data.</text>
</comment>
<sequence>MRTSWLLILFALPSLIGSLLLMRLAGAGQALQVQQIVVALIGIAFVLWMDKMRRNQDAETGSSIPQQIRNSVLMLAMMLFGLAACFASFEVGNPSRWLKLGGLRLYFSAAVLPLALLVLVRLHWRLQFSANANVVLMLVFSVLLTFQPDFSQLISFAFAALFIVWHRAGGLALKVAISVVLGLLCFWCWQQPDPLQPVPYVEGVIQLAGSAGIFAMLAAVLSVALIPIGLFYVGIKRNEHELMPIALYYIVIMICAYLGSTPMPLIGFGAGPLLGYFAVLVMRRHS</sequence>
<protein>
    <submittedName>
        <fullName evidence="2">Uncharacterized protein</fullName>
    </submittedName>
</protein>
<feature type="transmembrane region" description="Helical" evidence="1">
    <location>
        <begin position="212"/>
        <end position="235"/>
    </location>
</feature>
<feature type="transmembrane region" description="Helical" evidence="1">
    <location>
        <begin position="265"/>
        <end position="282"/>
    </location>
</feature>
<feature type="transmembrane region" description="Helical" evidence="1">
    <location>
        <begin position="101"/>
        <end position="119"/>
    </location>
</feature>
<keyword evidence="3" id="KW-1185">Reference proteome</keyword>
<feature type="transmembrane region" description="Helical" evidence="1">
    <location>
        <begin position="175"/>
        <end position="192"/>
    </location>
</feature>
<keyword evidence="1" id="KW-0472">Membrane</keyword>
<evidence type="ECO:0000313" key="3">
    <source>
        <dbReference type="Proteomes" id="UP000648257"/>
    </source>
</evidence>
<feature type="transmembrane region" description="Helical" evidence="1">
    <location>
        <begin position="150"/>
        <end position="168"/>
    </location>
</feature>
<feature type="transmembrane region" description="Helical" evidence="1">
    <location>
        <begin position="70"/>
        <end position="89"/>
    </location>
</feature>
<keyword evidence="1" id="KW-0812">Transmembrane</keyword>
<gene>
    <name evidence="2" type="ORF">H8K52_18870</name>
</gene>